<evidence type="ECO:0000259" key="2">
    <source>
        <dbReference type="Pfam" id="PF10551"/>
    </source>
</evidence>
<dbReference type="PANTHER" id="PTHR31973:SF195">
    <property type="entry name" value="MUDR FAMILY TRANSPOSASE"/>
    <property type="match status" value="1"/>
</dbReference>
<feature type="region of interest" description="Disordered" evidence="1">
    <location>
        <begin position="16"/>
        <end position="53"/>
    </location>
</feature>
<protein>
    <recommendedName>
        <fullName evidence="2">MULE transposase domain-containing protein</fullName>
    </recommendedName>
</protein>
<gene>
    <name evidence="3" type="ORF">Dsin_002167</name>
</gene>
<dbReference type="InterPro" id="IPR018289">
    <property type="entry name" value="MULE_transposase_dom"/>
</dbReference>
<evidence type="ECO:0000256" key="1">
    <source>
        <dbReference type="SAM" id="MobiDB-lite"/>
    </source>
</evidence>
<evidence type="ECO:0000313" key="4">
    <source>
        <dbReference type="Proteomes" id="UP001281410"/>
    </source>
</evidence>
<organism evidence="3 4">
    <name type="scientific">Dipteronia sinensis</name>
    <dbReference type="NCBI Taxonomy" id="43782"/>
    <lineage>
        <taxon>Eukaryota</taxon>
        <taxon>Viridiplantae</taxon>
        <taxon>Streptophyta</taxon>
        <taxon>Embryophyta</taxon>
        <taxon>Tracheophyta</taxon>
        <taxon>Spermatophyta</taxon>
        <taxon>Magnoliopsida</taxon>
        <taxon>eudicotyledons</taxon>
        <taxon>Gunneridae</taxon>
        <taxon>Pentapetalae</taxon>
        <taxon>rosids</taxon>
        <taxon>malvids</taxon>
        <taxon>Sapindales</taxon>
        <taxon>Sapindaceae</taxon>
        <taxon>Hippocastanoideae</taxon>
        <taxon>Acereae</taxon>
        <taxon>Dipteronia</taxon>
    </lineage>
</organism>
<name>A0AAE0EJ49_9ROSI</name>
<dbReference type="Pfam" id="PF10551">
    <property type="entry name" value="MULE"/>
    <property type="match status" value="1"/>
</dbReference>
<sequence>MTGLLVHFDRHWKGNQPIVPQCDGQVETSARESPADSEEEQRASGAPNGSVHSKTLRWKIPGSELYSIQLVRSKDIFEDQGDKGSQGPIHKGQIFKDKQTLKGALGLYVLQERFEYKVRRLNHTRFAATCRKRDWELFTRKIADPGCTIRLKDITFKLKDLHKINLSYNKAYRSKDRALHKTFGNPWESFKKLPAFFYMLEQSNPGTVTKFETDSQNQFTYGFKALGASILGFNTGIRPVIAIDATNLKAKTMGVLLFAVCKDGNEMIHPLAFGFTNSECTKSWTWFLKRLSEVIQYPKLVLIVSDLHAGIFAGMEDDVIKLYYRAEFDHEMAELKASHCKVYDKLLEVGIEKFSRVHSPKKRCHIMTTNIAKSINSCLLAIRKLPNTSIAEFIRDLLQRWFHDHREKCM</sequence>
<dbReference type="PANTHER" id="PTHR31973">
    <property type="entry name" value="POLYPROTEIN, PUTATIVE-RELATED"/>
    <property type="match status" value="1"/>
</dbReference>
<evidence type="ECO:0000313" key="3">
    <source>
        <dbReference type="EMBL" id="KAK3230286.1"/>
    </source>
</evidence>
<feature type="domain" description="MULE transposase" evidence="2">
    <location>
        <begin position="240"/>
        <end position="317"/>
    </location>
</feature>
<dbReference type="AlphaFoldDB" id="A0AAE0EJ49"/>
<dbReference type="EMBL" id="JANJYJ010000001">
    <property type="protein sequence ID" value="KAK3230286.1"/>
    <property type="molecule type" value="Genomic_DNA"/>
</dbReference>
<keyword evidence="4" id="KW-1185">Reference proteome</keyword>
<accession>A0AAE0EJ49</accession>
<reference evidence="3" key="1">
    <citation type="journal article" date="2023" name="Plant J.">
        <title>Genome sequences and population genomics provide insights into the demographic history, inbreeding, and mutation load of two 'living fossil' tree species of Dipteronia.</title>
        <authorList>
            <person name="Feng Y."/>
            <person name="Comes H.P."/>
            <person name="Chen J."/>
            <person name="Zhu S."/>
            <person name="Lu R."/>
            <person name="Zhang X."/>
            <person name="Li P."/>
            <person name="Qiu J."/>
            <person name="Olsen K.M."/>
            <person name="Qiu Y."/>
        </authorList>
    </citation>
    <scope>NUCLEOTIDE SEQUENCE</scope>
    <source>
        <strain evidence="3">NBL</strain>
    </source>
</reference>
<comment type="caution">
    <text evidence="3">The sequence shown here is derived from an EMBL/GenBank/DDBJ whole genome shotgun (WGS) entry which is preliminary data.</text>
</comment>
<proteinExistence type="predicted"/>
<dbReference type="Proteomes" id="UP001281410">
    <property type="component" value="Unassembled WGS sequence"/>
</dbReference>